<dbReference type="CDD" id="cd00739">
    <property type="entry name" value="DHPS"/>
    <property type="match status" value="1"/>
</dbReference>
<proteinExistence type="predicted"/>
<dbReference type="PANTHER" id="PTHR20941">
    <property type="entry name" value="FOLATE SYNTHESIS PROTEINS"/>
    <property type="match status" value="1"/>
</dbReference>
<dbReference type="GO" id="GO:0046654">
    <property type="term" value="P:tetrahydrofolate biosynthetic process"/>
    <property type="evidence" value="ECO:0007669"/>
    <property type="project" value="TreeGrafter"/>
</dbReference>
<comment type="pathway">
    <text evidence="3">Cofactor biosynthesis; tetrahydrofolate biosynthesis; 7,8-dihydrofolate from 2-amino-4-hydroxy-6-hydroxymethyl-7,8-dihydropteridine diphosphate and 4-aminobenzoate: step 1/2.</text>
</comment>
<evidence type="ECO:0000256" key="5">
    <source>
        <dbReference type="ARBA" id="ARBA00022679"/>
    </source>
</evidence>
<evidence type="ECO:0000256" key="2">
    <source>
        <dbReference type="ARBA" id="ARBA00001946"/>
    </source>
</evidence>
<dbReference type="PROSITE" id="PS00792">
    <property type="entry name" value="DHPS_1"/>
    <property type="match status" value="1"/>
</dbReference>
<dbReference type="FunFam" id="3.20.20.20:FF:000006">
    <property type="entry name" value="Dihydropteroate synthase"/>
    <property type="match status" value="1"/>
</dbReference>
<evidence type="ECO:0000256" key="1">
    <source>
        <dbReference type="ARBA" id="ARBA00000012"/>
    </source>
</evidence>
<dbReference type="InterPro" id="IPR006390">
    <property type="entry name" value="DHP_synth_dom"/>
</dbReference>
<protein>
    <recommendedName>
        <fullName evidence="4">dihydropteroate synthase</fullName>
        <ecNumber evidence="4">2.5.1.15</ecNumber>
    </recommendedName>
</protein>
<evidence type="ECO:0000256" key="4">
    <source>
        <dbReference type="ARBA" id="ARBA00012458"/>
    </source>
</evidence>
<evidence type="ECO:0000256" key="7">
    <source>
        <dbReference type="ARBA" id="ARBA00022842"/>
    </source>
</evidence>
<accession>A0A6J6VB11</accession>
<dbReference type="InterPro" id="IPR045031">
    <property type="entry name" value="DHP_synth-like"/>
</dbReference>
<feature type="domain" description="Pterin-binding" evidence="9">
    <location>
        <begin position="16"/>
        <end position="273"/>
    </location>
</feature>
<dbReference type="GO" id="GO:0004156">
    <property type="term" value="F:dihydropteroate synthase activity"/>
    <property type="evidence" value="ECO:0007669"/>
    <property type="project" value="UniProtKB-EC"/>
</dbReference>
<dbReference type="Gene3D" id="3.20.20.20">
    <property type="entry name" value="Dihydropteroate synthase-like"/>
    <property type="match status" value="1"/>
</dbReference>
<dbReference type="Pfam" id="PF00809">
    <property type="entry name" value="Pterin_bind"/>
    <property type="match status" value="1"/>
</dbReference>
<dbReference type="GO" id="GO:0046872">
    <property type="term" value="F:metal ion binding"/>
    <property type="evidence" value="ECO:0007669"/>
    <property type="project" value="UniProtKB-KW"/>
</dbReference>
<reference evidence="10" key="1">
    <citation type="submission" date="2020-05" db="EMBL/GenBank/DDBJ databases">
        <authorList>
            <person name="Chiriac C."/>
            <person name="Salcher M."/>
            <person name="Ghai R."/>
            <person name="Kavagutti S V."/>
        </authorList>
    </citation>
    <scope>NUCLEOTIDE SEQUENCE</scope>
</reference>
<name>A0A6J6VB11_9ZZZZ</name>
<keyword evidence="8" id="KW-0289">Folate biosynthesis</keyword>
<keyword evidence="6" id="KW-0479">Metal-binding</keyword>
<dbReference type="SUPFAM" id="SSF51717">
    <property type="entry name" value="Dihydropteroate synthetase-like"/>
    <property type="match status" value="1"/>
</dbReference>
<evidence type="ECO:0000256" key="3">
    <source>
        <dbReference type="ARBA" id="ARBA00004763"/>
    </source>
</evidence>
<sequence length="281" mass="31006">MRVLGLPEFLHKPKRTLVMGIINVTPDSFSDGGENAATESAVMRGIQMIREGVDIIDIGGESTRPGASRISPEEEKARVLPVLRALADYDTVLSIDTMRAEVAEEAIAAGASIVNDVSGGLADSDMPRLIADVRVPYVVMHWRGFSDSMQKLAVYEVTAKEVRHELAERIEKLTKAGVEIDQIILDPGLGFAKEPDHNWDVLQAIESFEKLKRPLLVGASRKRFLGTLLNDGEGDRDVKEREAATIAVTTMLAERKVWGVRVHNVRDSRDAIEVVTRWGKK</sequence>
<evidence type="ECO:0000256" key="8">
    <source>
        <dbReference type="ARBA" id="ARBA00022909"/>
    </source>
</evidence>
<dbReference type="PROSITE" id="PS50972">
    <property type="entry name" value="PTERIN_BINDING"/>
    <property type="match status" value="1"/>
</dbReference>
<gene>
    <name evidence="10" type="ORF">UFOPK2894_00472</name>
</gene>
<keyword evidence="7" id="KW-0460">Magnesium</keyword>
<dbReference type="EMBL" id="CAEZZQ010000020">
    <property type="protein sequence ID" value="CAB4768974.1"/>
    <property type="molecule type" value="Genomic_DNA"/>
</dbReference>
<dbReference type="PROSITE" id="PS00793">
    <property type="entry name" value="DHPS_2"/>
    <property type="match status" value="1"/>
</dbReference>
<keyword evidence="5" id="KW-0808">Transferase</keyword>
<dbReference type="GO" id="GO:0046656">
    <property type="term" value="P:folic acid biosynthetic process"/>
    <property type="evidence" value="ECO:0007669"/>
    <property type="project" value="UniProtKB-KW"/>
</dbReference>
<comment type="cofactor">
    <cofactor evidence="2">
        <name>Mg(2+)</name>
        <dbReference type="ChEBI" id="CHEBI:18420"/>
    </cofactor>
</comment>
<dbReference type="InterPro" id="IPR000489">
    <property type="entry name" value="Pterin-binding_dom"/>
</dbReference>
<dbReference type="EC" id="2.5.1.15" evidence="4"/>
<evidence type="ECO:0000313" key="10">
    <source>
        <dbReference type="EMBL" id="CAB4768974.1"/>
    </source>
</evidence>
<evidence type="ECO:0000256" key="6">
    <source>
        <dbReference type="ARBA" id="ARBA00022723"/>
    </source>
</evidence>
<dbReference type="InterPro" id="IPR011005">
    <property type="entry name" value="Dihydropteroate_synth-like_sf"/>
</dbReference>
<comment type="catalytic activity">
    <reaction evidence="1">
        <text>(7,8-dihydropterin-6-yl)methyl diphosphate + 4-aminobenzoate = 7,8-dihydropteroate + diphosphate</text>
        <dbReference type="Rhea" id="RHEA:19949"/>
        <dbReference type="ChEBI" id="CHEBI:17836"/>
        <dbReference type="ChEBI" id="CHEBI:17839"/>
        <dbReference type="ChEBI" id="CHEBI:33019"/>
        <dbReference type="ChEBI" id="CHEBI:72950"/>
        <dbReference type="EC" id="2.5.1.15"/>
    </reaction>
</comment>
<organism evidence="10">
    <name type="scientific">freshwater metagenome</name>
    <dbReference type="NCBI Taxonomy" id="449393"/>
    <lineage>
        <taxon>unclassified sequences</taxon>
        <taxon>metagenomes</taxon>
        <taxon>ecological metagenomes</taxon>
    </lineage>
</organism>
<dbReference type="PANTHER" id="PTHR20941:SF1">
    <property type="entry name" value="FOLIC ACID SYNTHESIS PROTEIN FOL1"/>
    <property type="match status" value="1"/>
</dbReference>
<evidence type="ECO:0000259" key="9">
    <source>
        <dbReference type="PROSITE" id="PS50972"/>
    </source>
</evidence>
<dbReference type="GO" id="GO:0005829">
    <property type="term" value="C:cytosol"/>
    <property type="evidence" value="ECO:0007669"/>
    <property type="project" value="TreeGrafter"/>
</dbReference>
<dbReference type="NCBIfam" id="TIGR01496">
    <property type="entry name" value="DHPS"/>
    <property type="match status" value="1"/>
</dbReference>
<dbReference type="AlphaFoldDB" id="A0A6J6VB11"/>